<dbReference type="EMBL" id="ABYK01000060">
    <property type="protein sequence ID" value="EDZ92272.1"/>
    <property type="molecule type" value="Genomic_DNA"/>
</dbReference>
<sequence>MALATSNVADLAVVGVLSDPQSGNHRAPLGVENGVASIPSHSEPCVKVSLHTAPSLTVPLLRIQLWRCLTPFYHRDSGGVIVEDSYIHPFHLGFEV</sequence>
<reference evidence="1 2" key="1">
    <citation type="journal article" date="2011" name="Appl. Environ. Microbiol.">
        <title>Contribution of a Sodium Ion Gradient to Energy Conservation during Fermentation in the Cyanobacterium Arthrospira (Spirulina) maxima CS-328.</title>
        <authorList>
            <person name="Carrieri D."/>
            <person name="Ananyev G."/>
            <person name="Lenz O."/>
            <person name="Bryant D.A."/>
            <person name="Dismukes G.C."/>
        </authorList>
    </citation>
    <scope>NUCLEOTIDE SEQUENCE [LARGE SCALE GENOMIC DNA]</scope>
    <source>
        <strain evidence="1 2">CS-328</strain>
    </source>
</reference>
<dbReference type="AlphaFoldDB" id="B5W859"/>
<organism evidence="1 2">
    <name type="scientific">Limnospira maxima CS-328</name>
    <dbReference type="NCBI Taxonomy" id="513049"/>
    <lineage>
        <taxon>Bacteria</taxon>
        <taxon>Bacillati</taxon>
        <taxon>Cyanobacteriota</taxon>
        <taxon>Cyanophyceae</taxon>
        <taxon>Oscillatoriophycideae</taxon>
        <taxon>Oscillatoriales</taxon>
        <taxon>Sirenicapillariaceae</taxon>
        <taxon>Limnospira</taxon>
    </lineage>
</organism>
<accession>B5W859</accession>
<protein>
    <submittedName>
        <fullName evidence="1">Uncharacterized protein</fullName>
    </submittedName>
</protein>
<evidence type="ECO:0000313" key="1">
    <source>
        <dbReference type="EMBL" id="EDZ92272.1"/>
    </source>
</evidence>
<gene>
    <name evidence="1" type="ORF">AmaxDRAFT_4959</name>
</gene>
<keyword evidence="2" id="KW-1185">Reference proteome</keyword>
<evidence type="ECO:0000313" key="2">
    <source>
        <dbReference type="Proteomes" id="UP000004061"/>
    </source>
</evidence>
<comment type="caution">
    <text evidence="1">The sequence shown here is derived from an EMBL/GenBank/DDBJ whole genome shotgun (WGS) entry which is preliminary data.</text>
</comment>
<name>B5W859_LIMMA</name>
<proteinExistence type="predicted"/>
<dbReference type="Proteomes" id="UP000004061">
    <property type="component" value="Unassembled WGS sequence"/>
</dbReference>